<dbReference type="OrthoDB" id="976756at2"/>
<proteinExistence type="predicted"/>
<dbReference type="EMBL" id="SDHZ01000001">
    <property type="protein sequence ID" value="RXK86635.1"/>
    <property type="molecule type" value="Genomic_DNA"/>
</dbReference>
<keyword evidence="4" id="KW-1185">Reference proteome</keyword>
<dbReference type="Gene3D" id="2.180.10.10">
    <property type="entry name" value="RHS repeat-associated core"/>
    <property type="match status" value="3"/>
</dbReference>
<comment type="caution">
    <text evidence="3">The sequence shown here is derived from an EMBL/GenBank/DDBJ whole genome shotgun (WGS) entry which is preliminary data.</text>
</comment>
<accession>A0A4Q1DCQ4</accession>
<evidence type="ECO:0000256" key="1">
    <source>
        <dbReference type="SAM" id="SignalP"/>
    </source>
</evidence>
<dbReference type="Proteomes" id="UP000290545">
    <property type="component" value="Unassembled WGS sequence"/>
</dbReference>
<reference evidence="3 4" key="1">
    <citation type="submission" date="2019-01" db="EMBL/GenBank/DDBJ databases">
        <title>Filimonas sp. strain TTM-71.</title>
        <authorList>
            <person name="Chen W.-M."/>
        </authorList>
    </citation>
    <scope>NUCLEOTIDE SEQUENCE [LARGE SCALE GENOMIC DNA]</scope>
    <source>
        <strain evidence="3 4">TTM-71</strain>
    </source>
</reference>
<dbReference type="Pfam" id="PF20041">
    <property type="entry name" value="DUF6443"/>
    <property type="match status" value="1"/>
</dbReference>
<feature type="chain" id="PRO_5020940589" description="DUF6443 domain-containing protein" evidence="1">
    <location>
        <begin position="29"/>
        <end position="1537"/>
    </location>
</feature>
<dbReference type="NCBIfam" id="TIGR03696">
    <property type="entry name" value="Rhs_assc_core"/>
    <property type="match status" value="1"/>
</dbReference>
<protein>
    <recommendedName>
        <fullName evidence="2">DUF6443 domain-containing protein</fullName>
    </recommendedName>
</protein>
<feature type="domain" description="DUF6443" evidence="2">
    <location>
        <begin position="67"/>
        <end position="202"/>
    </location>
</feature>
<evidence type="ECO:0000313" key="3">
    <source>
        <dbReference type="EMBL" id="RXK86635.1"/>
    </source>
</evidence>
<evidence type="ECO:0000259" key="2">
    <source>
        <dbReference type="Pfam" id="PF20041"/>
    </source>
</evidence>
<evidence type="ECO:0000313" key="4">
    <source>
        <dbReference type="Proteomes" id="UP000290545"/>
    </source>
</evidence>
<feature type="signal peptide" evidence="1">
    <location>
        <begin position="1"/>
        <end position="28"/>
    </location>
</feature>
<gene>
    <name evidence="3" type="ORF">ESB13_07475</name>
</gene>
<sequence length="1537" mass="168593">MPDLTQPIRFLCRFLAVCIFLCAGMAFHALSQTANRPGANSLPGPAITIVTPPSAYATGIPVNYIRSWQPLVPMTTEQAVVAGDAAHVQQTTQYADGLGRPLQTVARGVSPAGLDLVSPVVYDAFGREAYKYLPYAAENNGAFKINPFAQQQSSMQDQYPGEQVYYGQTDYEASPLNRVLKTFAPGNSWAGSQRGIATAYETAGANEVAIFTIGLDETALPVFQGYYGSGELFRTVATDEQGKRVVEYKDKEGQVVLKKVEIAAGAPGISDHYGWLCTYYIYDDLNQLRFVMPPLAVDAFRNSGWNPAGNSTAVNELCFRYAYDGRLRLIAKKVPGADWVHMVYDVRDRLVFTQDGNMRAKPLKQWLATIYDNLNHPVQTGILSCNSNRSALQDYVNSLGNNAAAVATSTYSSRTAGTPDILYVNVHDGRPLYKATSAVIFEGELEGSKEFETEIIGPDGIAFTSTQELNMNPVEPLPLDAAGYIPLTFTYYDNYNWTSKRYNASNDSKLGIGSNAWGEPLPGSTNEQVKGMVTGTRVRVLENAYNLELGAWLETASFYDSRGRVVQLQADNYKGGLDITTNRYDFTGKVISSYAVHNNPSGYTSSRVYTEMDYDHGGRLVEVRKTLDDNAATRRIMAHHEYDALGQLRKKELGQRAAEDNLSGASGYLETQEFTYNIRGWLKGLNWTGYNRGVTASVAIADRWFGMDLSYDWGYEHNQYNGNIAGMRWQSRGAGVERSYGYTYDAANRLLLADFKQLAGDGWNNTAGLDFSVNMGANGTDNGTAYDANGNILQMQQKGYIPGGGSDWIDNLQYHYFDYSNKLKAVGDQVDTDHKLGDFVDRNTGLDDYAYDVNGNLIKDKNKRIGEDPAGTIVYNHLNLPWLITVKDASGDIKGTITYIYDAAGNKLEKRVEELPLAGNNYKNKHTYTTYLSGHVYENNVLQFLGQEEGRIRPQRDTKGSATGVYYYDYYVKDHLGNVRLTLTDEHQADAYPVATLENGTLEDEKRYYDIPAASRVTAGSVHYPYAEGNSYVESLNGNSNKTGTSILLKVMAGDKVNIAADSWYERSPSSGDVSSLPVGELLSTLAGGISGAGGGSHSAAQLLEDGNLKNGLTSFLVQKVDADYANNGAGKPKAYLNYVLFDEQLNAVISDDGNNSGVSGVGDEGRQTPVGVSERLMTRNGYLYIFVSNETRGTDVVFDNLQVTHIRGPLCEETHYYPFGLTMAGISSRAAGKLQNRFRFNGASEFNSDLGLEWYETSFRTYDATIGRFHQVDILAHYFEFGSPYCFVGNNPILYSDPSGMAGNDSTAKPNSTVGFPSSNQPNILPPIVLEPGRNTFNVTPALVFAPAAPVPLNWGPMSLPQISPAAAGPAILGTLFLLSLDAALHPKGPLPPIGPPLTDIDLYNLARSRPDPFAIPGTGPISIPVTGPLVDAPVSAHQQYTLRAAANGQYPVYTWGIPIPTSNIYLSKGDVWKIGTTVDPKQRYSQIYLRSTGQGLYYSPEFFGTQDQVLFVEKMKLLNYIHMHNDLPPGNKELK</sequence>
<dbReference type="InterPro" id="IPR022385">
    <property type="entry name" value="Rhs_assc_core"/>
</dbReference>
<dbReference type="InterPro" id="IPR045619">
    <property type="entry name" value="DUF6443"/>
</dbReference>
<keyword evidence="1" id="KW-0732">Signal</keyword>
<name>A0A4Q1DCQ4_9BACT</name>
<dbReference type="RefSeq" id="WP_129002383.1">
    <property type="nucleotide sequence ID" value="NZ_SDHZ01000001.1"/>
</dbReference>
<organism evidence="3 4">
    <name type="scientific">Filimonas effusa</name>
    <dbReference type="NCBI Taxonomy" id="2508721"/>
    <lineage>
        <taxon>Bacteria</taxon>
        <taxon>Pseudomonadati</taxon>
        <taxon>Bacteroidota</taxon>
        <taxon>Chitinophagia</taxon>
        <taxon>Chitinophagales</taxon>
        <taxon>Chitinophagaceae</taxon>
        <taxon>Filimonas</taxon>
    </lineage>
</organism>